<dbReference type="SUPFAM" id="SSF54001">
    <property type="entry name" value="Cysteine proteinases"/>
    <property type="match status" value="1"/>
</dbReference>
<comment type="caution">
    <text evidence="1">The sequence shown here is derived from an EMBL/GenBank/DDBJ whole genome shotgun (WGS) entry which is preliminary data.</text>
</comment>
<evidence type="ECO:0000313" key="1">
    <source>
        <dbReference type="EMBL" id="MET7013690.1"/>
    </source>
</evidence>
<protein>
    <submittedName>
        <fullName evidence="1">Transglutaminase-like cysteine peptidase</fullName>
    </submittedName>
</protein>
<dbReference type="Pfam" id="PF06035">
    <property type="entry name" value="Peptidase_C93"/>
    <property type="match status" value="1"/>
</dbReference>
<proteinExistence type="predicted"/>
<dbReference type="Proteomes" id="UP001549691">
    <property type="component" value="Unassembled WGS sequence"/>
</dbReference>
<gene>
    <name evidence="1" type="ORF">ABXR19_05785</name>
</gene>
<reference evidence="1 2" key="1">
    <citation type="submission" date="2024-07" db="EMBL/GenBank/DDBJ databases">
        <title>Uliginosibacterium flavum JJ3220;KACC:17644.</title>
        <authorList>
            <person name="Kim M.K."/>
        </authorList>
    </citation>
    <scope>NUCLEOTIDE SEQUENCE [LARGE SCALE GENOMIC DNA]</scope>
    <source>
        <strain evidence="1 2">KACC:17644</strain>
    </source>
</reference>
<organism evidence="1 2">
    <name type="scientific">Uliginosibacterium flavum</name>
    <dbReference type="NCBI Taxonomy" id="1396831"/>
    <lineage>
        <taxon>Bacteria</taxon>
        <taxon>Pseudomonadati</taxon>
        <taxon>Pseudomonadota</taxon>
        <taxon>Betaproteobacteria</taxon>
        <taxon>Rhodocyclales</taxon>
        <taxon>Zoogloeaceae</taxon>
        <taxon>Uliginosibacterium</taxon>
    </lineage>
</organism>
<dbReference type="InterPro" id="IPR010319">
    <property type="entry name" value="Transglutaminase-like_Cys_pept"/>
</dbReference>
<accession>A0ABV2TIF2</accession>
<dbReference type="PANTHER" id="PTHR39327:SF1">
    <property type="entry name" value="BLR5470 PROTEIN"/>
    <property type="match status" value="1"/>
</dbReference>
<dbReference type="RefSeq" id="WP_354600151.1">
    <property type="nucleotide sequence ID" value="NZ_JBEWZI010000004.1"/>
</dbReference>
<name>A0ABV2TIF2_9RHOO</name>
<sequence>MKRWRWKNLCLHSRLGALALLLGVTLAVAAVDVDRMLLSITGRYGEKGGQNFREWREMLGQAGALPEADKLRRVNEFFGRHIRFQSDQQVWKVVDYWATPLESLGQGAGDCEDYVIAKYFSLIELGVERSKLRWIYVVATLGTPGNGVTEPHMVLGYYATPGAEPLVLDNLTSSILPASRRPDLAPVFSFNSDGIWKQGAGTKSGSVDQLSLWRGLMQKMKDDGYEP</sequence>
<dbReference type="PANTHER" id="PTHR39327">
    <property type="match status" value="1"/>
</dbReference>
<dbReference type="EMBL" id="JBEWZI010000004">
    <property type="protein sequence ID" value="MET7013690.1"/>
    <property type="molecule type" value="Genomic_DNA"/>
</dbReference>
<dbReference type="InterPro" id="IPR038765">
    <property type="entry name" value="Papain-like_cys_pep_sf"/>
</dbReference>
<evidence type="ECO:0000313" key="2">
    <source>
        <dbReference type="Proteomes" id="UP001549691"/>
    </source>
</evidence>
<keyword evidence="2" id="KW-1185">Reference proteome</keyword>
<dbReference type="Gene3D" id="3.10.620.30">
    <property type="match status" value="1"/>
</dbReference>